<feature type="region of interest" description="Disordered" evidence="1">
    <location>
        <begin position="1"/>
        <end position="57"/>
    </location>
</feature>
<sequence length="57" mass="6236">MLGSQARRHQQSLSLFTRAGRSEAIHASPEPAGDARTWLPPPPGRLDPAVLPRRVLI</sequence>
<feature type="compositionally biased region" description="Basic residues" evidence="1">
    <location>
        <begin position="1"/>
        <end position="10"/>
    </location>
</feature>
<proteinExistence type="predicted"/>
<accession>A0A7H2BDV8</accession>
<evidence type="ECO:0000313" key="2">
    <source>
        <dbReference type="EMBL" id="QNV37854.1"/>
    </source>
</evidence>
<evidence type="ECO:0000256" key="1">
    <source>
        <dbReference type="SAM" id="MobiDB-lite"/>
    </source>
</evidence>
<keyword evidence="3" id="KW-1185">Reference proteome</keyword>
<gene>
    <name evidence="2" type="ORF">IDM49_00640</name>
</gene>
<protein>
    <submittedName>
        <fullName evidence="2">Uncharacterized protein</fullName>
    </submittedName>
</protein>
<evidence type="ECO:0000313" key="3">
    <source>
        <dbReference type="Proteomes" id="UP000516404"/>
    </source>
</evidence>
<dbReference type="EMBL" id="CP061539">
    <property type="protein sequence ID" value="QNV37854.1"/>
    <property type="molecule type" value="Genomic_DNA"/>
</dbReference>
<dbReference type="AlphaFoldDB" id="A0A7H2BDV8"/>
<name>A0A7H2BDV8_9MICC</name>
<organism evidence="2 3">
    <name type="scientific">Rothia terrae</name>
    <dbReference type="NCBI Taxonomy" id="396015"/>
    <lineage>
        <taxon>Bacteria</taxon>
        <taxon>Bacillati</taxon>
        <taxon>Actinomycetota</taxon>
        <taxon>Actinomycetes</taxon>
        <taxon>Micrococcales</taxon>
        <taxon>Micrococcaceae</taxon>
        <taxon>Rothia</taxon>
    </lineage>
</organism>
<reference evidence="2 3" key="1">
    <citation type="submission" date="2020-09" db="EMBL/GenBank/DDBJ databases">
        <title>Investigation of environmental microbes.</title>
        <authorList>
            <person name="Ou Y."/>
            <person name="Kang Q."/>
        </authorList>
    </citation>
    <scope>NUCLEOTIDE SEQUENCE [LARGE SCALE GENOMIC DNA]</scope>
    <source>
        <strain evidence="2 3">KJZ-14</strain>
    </source>
</reference>
<dbReference type="Proteomes" id="UP000516404">
    <property type="component" value="Chromosome"/>
</dbReference>